<evidence type="ECO:0000313" key="2">
    <source>
        <dbReference type="EMBL" id="KAJ8336075.1"/>
    </source>
</evidence>
<keyword evidence="3" id="KW-1185">Reference proteome</keyword>
<dbReference type="AlphaFoldDB" id="A0A9Q1ID29"/>
<gene>
    <name evidence="2" type="ORF">SKAU_G00394180</name>
</gene>
<sequence>MKRGQKEEEEKKLTSPQGLWPDPLAPGGGKMAGQGGSRGGGRFCLKGAGVGAAVSGGRGERGAVARAVVDVPRNEQGRPAVTRAAVNHLSRWQVTDKWIDSQPPGDWRTGRDSFIIGWT</sequence>
<protein>
    <submittedName>
        <fullName evidence="2">Uncharacterized protein</fullName>
    </submittedName>
</protein>
<feature type="compositionally biased region" description="Basic and acidic residues" evidence="1">
    <location>
        <begin position="1"/>
        <end position="13"/>
    </location>
</feature>
<organism evidence="2 3">
    <name type="scientific">Synaphobranchus kaupii</name>
    <name type="common">Kaup's arrowtooth eel</name>
    <dbReference type="NCBI Taxonomy" id="118154"/>
    <lineage>
        <taxon>Eukaryota</taxon>
        <taxon>Metazoa</taxon>
        <taxon>Chordata</taxon>
        <taxon>Craniata</taxon>
        <taxon>Vertebrata</taxon>
        <taxon>Euteleostomi</taxon>
        <taxon>Actinopterygii</taxon>
        <taxon>Neopterygii</taxon>
        <taxon>Teleostei</taxon>
        <taxon>Anguilliformes</taxon>
        <taxon>Synaphobranchidae</taxon>
        <taxon>Synaphobranchus</taxon>
    </lineage>
</organism>
<dbReference type="EMBL" id="JAINUF010000020">
    <property type="protein sequence ID" value="KAJ8336075.1"/>
    <property type="molecule type" value="Genomic_DNA"/>
</dbReference>
<accession>A0A9Q1ID29</accession>
<reference evidence="2" key="1">
    <citation type="journal article" date="2023" name="Science">
        <title>Genome structures resolve the early diversification of teleost fishes.</title>
        <authorList>
            <person name="Parey E."/>
            <person name="Louis A."/>
            <person name="Montfort J."/>
            <person name="Bouchez O."/>
            <person name="Roques C."/>
            <person name="Iampietro C."/>
            <person name="Lluch J."/>
            <person name="Castinel A."/>
            <person name="Donnadieu C."/>
            <person name="Desvignes T."/>
            <person name="Floi Bucao C."/>
            <person name="Jouanno E."/>
            <person name="Wen M."/>
            <person name="Mejri S."/>
            <person name="Dirks R."/>
            <person name="Jansen H."/>
            <person name="Henkel C."/>
            <person name="Chen W.J."/>
            <person name="Zahm M."/>
            <person name="Cabau C."/>
            <person name="Klopp C."/>
            <person name="Thompson A.W."/>
            <person name="Robinson-Rechavi M."/>
            <person name="Braasch I."/>
            <person name="Lecointre G."/>
            <person name="Bobe J."/>
            <person name="Postlethwait J.H."/>
            <person name="Berthelot C."/>
            <person name="Roest Crollius H."/>
            <person name="Guiguen Y."/>
        </authorList>
    </citation>
    <scope>NUCLEOTIDE SEQUENCE</scope>
    <source>
        <strain evidence="2">WJC10195</strain>
    </source>
</reference>
<feature type="compositionally biased region" description="Gly residues" evidence="1">
    <location>
        <begin position="26"/>
        <end position="41"/>
    </location>
</feature>
<feature type="region of interest" description="Disordered" evidence="1">
    <location>
        <begin position="1"/>
        <end position="41"/>
    </location>
</feature>
<dbReference type="Proteomes" id="UP001152622">
    <property type="component" value="Chromosome 20"/>
</dbReference>
<name>A0A9Q1ID29_SYNKA</name>
<evidence type="ECO:0000313" key="3">
    <source>
        <dbReference type="Proteomes" id="UP001152622"/>
    </source>
</evidence>
<proteinExistence type="predicted"/>
<evidence type="ECO:0000256" key="1">
    <source>
        <dbReference type="SAM" id="MobiDB-lite"/>
    </source>
</evidence>
<comment type="caution">
    <text evidence="2">The sequence shown here is derived from an EMBL/GenBank/DDBJ whole genome shotgun (WGS) entry which is preliminary data.</text>
</comment>